<name>A0ABR3HKH6_LOXSC</name>
<evidence type="ECO:0000256" key="1">
    <source>
        <dbReference type="ARBA" id="ARBA00006484"/>
    </source>
</evidence>
<dbReference type="EMBL" id="JBEUOH010000017">
    <property type="protein sequence ID" value="KAL0870906.1"/>
    <property type="molecule type" value="Genomic_DNA"/>
</dbReference>
<dbReference type="PANTHER" id="PTHR44229:SF8">
    <property type="entry name" value="ALCOHOL DEHYDROGENASE-RELATED"/>
    <property type="match status" value="1"/>
</dbReference>
<dbReference type="EMBL" id="JBEUOH010000017">
    <property type="protein sequence ID" value="KAL0870908.1"/>
    <property type="molecule type" value="Genomic_DNA"/>
</dbReference>
<proteinExistence type="inferred from homology"/>
<dbReference type="PRINTS" id="PR00081">
    <property type="entry name" value="GDHRDH"/>
</dbReference>
<dbReference type="Proteomes" id="UP001549920">
    <property type="component" value="Unassembled WGS sequence"/>
</dbReference>
<organism evidence="4 5">
    <name type="scientific">Loxostege sticticalis</name>
    <name type="common">Beet webworm moth</name>
    <dbReference type="NCBI Taxonomy" id="481309"/>
    <lineage>
        <taxon>Eukaryota</taxon>
        <taxon>Metazoa</taxon>
        <taxon>Ecdysozoa</taxon>
        <taxon>Arthropoda</taxon>
        <taxon>Hexapoda</taxon>
        <taxon>Insecta</taxon>
        <taxon>Pterygota</taxon>
        <taxon>Neoptera</taxon>
        <taxon>Endopterygota</taxon>
        <taxon>Lepidoptera</taxon>
        <taxon>Glossata</taxon>
        <taxon>Ditrysia</taxon>
        <taxon>Pyraloidea</taxon>
        <taxon>Crambidae</taxon>
        <taxon>Pyraustinae</taxon>
        <taxon>Loxostege</taxon>
    </lineage>
</organism>
<dbReference type="InterPro" id="IPR020904">
    <property type="entry name" value="Sc_DH/Rdtase_CS"/>
</dbReference>
<evidence type="ECO:0000313" key="4">
    <source>
        <dbReference type="EMBL" id="KAL0870908.1"/>
    </source>
</evidence>
<dbReference type="PANTHER" id="PTHR44229">
    <property type="entry name" value="15-HYDROXYPROSTAGLANDIN DEHYDROGENASE [NAD(+)]"/>
    <property type="match status" value="1"/>
</dbReference>
<sequence>MAGLNDIKGKTILITGGAAGLGAAYGERFLKSGAKALAILDVDETTGKATTDRLNRTYANKVIFVKCDVSKEEDIDAAFKKVVQQFGYLDVLVNNAGVMSDAPHMWRMCCDINWQGLVSLTLKAVAHMRKDEGGNGGTIVNISSAAGVEKVHILPIYCGSKAAVLHFSITLAENPFFDRTGIRVLTIGFGPTATALMDNVSNKVYEKNLAKDFEGVEVPSQKVESAVAAFFEMFKEGENGSVWMSVDDKPVKNITPIIDRFHAEYKKAVYEQ</sequence>
<keyword evidence="2" id="KW-0560">Oxidoreductase</keyword>
<dbReference type="InterPro" id="IPR036291">
    <property type="entry name" value="NAD(P)-bd_dom_sf"/>
</dbReference>
<accession>A0ABR3HKH6</accession>
<keyword evidence="5" id="KW-1185">Reference proteome</keyword>
<dbReference type="PRINTS" id="PR00080">
    <property type="entry name" value="SDRFAMILY"/>
</dbReference>
<evidence type="ECO:0000256" key="3">
    <source>
        <dbReference type="RuleBase" id="RU000363"/>
    </source>
</evidence>
<dbReference type="SUPFAM" id="SSF51735">
    <property type="entry name" value="NAD(P)-binding Rossmann-fold domains"/>
    <property type="match status" value="1"/>
</dbReference>
<gene>
    <name evidence="4" type="ORF">ABMA27_004741</name>
</gene>
<protein>
    <submittedName>
        <fullName evidence="4">Uncharacterized protein</fullName>
    </submittedName>
</protein>
<dbReference type="PROSITE" id="PS00061">
    <property type="entry name" value="ADH_SHORT"/>
    <property type="match status" value="1"/>
</dbReference>
<dbReference type="Gene3D" id="3.40.50.720">
    <property type="entry name" value="NAD(P)-binding Rossmann-like Domain"/>
    <property type="match status" value="1"/>
</dbReference>
<evidence type="ECO:0000256" key="2">
    <source>
        <dbReference type="ARBA" id="ARBA00023002"/>
    </source>
</evidence>
<dbReference type="Pfam" id="PF00106">
    <property type="entry name" value="adh_short"/>
    <property type="match status" value="1"/>
</dbReference>
<dbReference type="EMBL" id="JBEUOH010000017">
    <property type="protein sequence ID" value="KAL0870907.1"/>
    <property type="molecule type" value="Genomic_DNA"/>
</dbReference>
<reference evidence="4 5" key="1">
    <citation type="submission" date="2024-06" db="EMBL/GenBank/DDBJ databases">
        <title>A chromosome-level genome assembly of beet webworm, Loxostege sticticalis.</title>
        <authorList>
            <person name="Zhang Y."/>
        </authorList>
    </citation>
    <scope>NUCLEOTIDE SEQUENCE [LARGE SCALE GENOMIC DNA]</scope>
    <source>
        <strain evidence="4">AQ026</strain>
        <tissue evidence="4">Whole body</tissue>
    </source>
</reference>
<comment type="similarity">
    <text evidence="1 3">Belongs to the short-chain dehydrogenases/reductases (SDR) family.</text>
</comment>
<dbReference type="InterPro" id="IPR002347">
    <property type="entry name" value="SDR_fam"/>
</dbReference>
<comment type="caution">
    <text evidence="4">The sequence shown here is derived from an EMBL/GenBank/DDBJ whole genome shotgun (WGS) entry which is preliminary data.</text>
</comment>
<evidence type="ECO:0000313" key="5">
    <source>
        <dbReference type="Proteomes" id="UP001549920"/>
    </source>
</evidence>